<evidence type="ECO:0000256" key="12">
    <source>
        <dbReference type="ARBA" id="ARBA00023136"/>
    </source>
</evidence>
<evidence type="ECO:0000256" key="6">
    <source>
        <dbReference type="ARBA" id="ARBA00022692"/>
    </source>
</evidence>
<evidence type="ECO:0000256" key="13">
    <source>
        <dbReference type="ARBA" id="ARBA00023170"/>
    </source>
</evidence>
<keyword evidence="18" id="KW-1185">Reference proteome</keyword>
<keyword evidence="6" id="KW-0812">Transmembrane</keyword>
<dbReference type="Gene3D" id="3.30.200.20">
    <property type="entry name" value="Phosphorylase Kinase, domain 1"/>
    <property type="match status" value="1"/>
</dbReference>
<dbReference type="OrthoDB" id="69842at2759"/>
<dbReference type="GO" id="GO:0043235">
    <property type="term" value="C:receptor complex"/>
    <property type="evidence" value="ECO:0007669"/>
    <property type="project" value="TreeGrafter"/>
</dbReference>
<evidence type="ECO:0000256" key="1">
    <source>
        <dbReference type="ARBA" id="ARBA00004479"/>
    </source>
</evidence>
<dbReference type="InterPro" id="IPR001245">
    <property type="entry name" value="Ser-Thr/Tyr_kinase_cat_dom"/>
</dbReference>
<keyword evidence="9" id="KW-0418">Kinase</keyword>
<evidence type="ECO:0000313" key="17">
    <source>
        <dbReference type="EMBL" id="CAD6197522.1"/>
    </source>
</evidence>
<evidence type="ECO:0000256" key="5">
    <source>
        <dbReference type="ARBA" id="ARBA00022679"/>
    </source>
</evidence>
<name>A0A8S1HRK8_9PELO</name>
<dbReference type="SMART" id="SM00220">
    <property type="entry name" value="S_TKc"/>
    <property type="match status" value="1"/>
</dbReference>
<keyword evidence="7 15" id="KW-0732">Signal</keyword>
<dbReference type="Pfam" id="PF07714">
    <property type="entry name" value="PK_Tyr_Ser-Thr"/>
    <property type="match status" value="1"/>
</dbReference>
<dbReference type="InterPro" id="IPR000333">
    <property type="entry name" value="TGFB_receptor"/>
</dbReference>
<evidence type="ECO:0000313" key="18">
    <source>
        <dbReference type="Proteomes" id="UP000835052"/>
    </source>
</evidence>
<evidence type="ECO:0000256" key="3">
    <source>
        <dbReference type="ARBA" id="ARBA00012401"/>
    </source>
</evidence>
<feature type="binding site" evidence="14">
    <location>
        <position position="298"/>
    </location>
    <ligand>
        <name>ATP</name>
        <dbReference type="ChEBI" id="CHEBI:30616"/>
    </ligand>
</feature>
<dbReference type="Gene3D" id="1.10.510.10">
    <property type="entry name" value="Transferase(Phosphotransferase) domain 1"/>
    <property type="match status" value="2"/>
</dbReference>
<evidence type="ECO:0000256" key="2">
    <source>
        <dbReference type="ARBA" id="ARBA00009605"/>
    </source>
</evidence>
<accession>A0A8S1HRK8</accession>
<evidence type="ECO:0000256" key="11">
    <source>
        <dbReference type="ARBA" id="ARBA00022989"/>
    </source>
</evidence>
<feature type="domain" description="Protein kinase" evidence="16">
    <location>
        <begin position="271"/>
        <end position="545"/>
    </location>
</feature>
<dbReference type="PANTHER" id="PTHR23255:SF105">
    <property type="entry name" value="CELL SURFACE RECEPTOR DAF-1"/>
    <property type="match status" value="1"/>
</dbReference>
<dbReference type="PROSITE" id="PS50011">
    <property type="entry name" value="PROTEIN_KINASE_DOM"/>
    <property type="match status" value="1"/>
</dbReference>
<dbReference type="GO" id="GO:0005886">
    <property type="term" value="C:plasma membrane"/>
    <property type="evidence" value="ECO:0007669"/>
    <property type="project" value="TreeGrafter"/>
</dbReference>
<dbReference type="EC" id="2.7.11.30" evidence="3"/>
<dbReference type="AlphaFoldDB" id="A0A8S1HRK8"/>
<dbReference type="PANTHER" id="PTHR23255">
    <property type="entry name" value="TRANSFORMING GROWTH FACTOR-BETA RECEPTOR TYPE I AND II"/>
    <property type="match status" value="1"/>
</dbReference>
<keyword evidence="5" id="KW-0808">Transferase</keyword>
<feature type="chain" id="PRO_5035812943" description="receptor protein serine/threonine kinase" evidence="15">
    <location>
        <begin position="25"/>
        <end position="626"/>
    </location>
</feature>
<keyword evidence="11" id="KW-1133">Transmembrane helix</keyword>
<evidence type="ECO:0000256" key="7">
    <source>
        <dbReference type="ARBA" id="ARBA00022729"/>
    </source>
</evidence>
<dbReference type="InterPro" id="IPR000719">
    <property type="entry name" value="Prot_kinase_dom"/>
</dbReference>
<comment type="caution">
    <text evidence="17">The sequence shown here is derived from an EMBL/GenBank/DDBJ whole genome shotgun (WGS) entry which is preliminary data.</text>
</comment>
<evidence type="ECO:0000256" key="10">
    <source>
        <dbReference type="ARBA" id="ARBA00022840"/>
    </source>
</evidence>
<dbReference type="GO" id="GO:0071363">
    <property type="term" value="P:cellular response to growth factor stimulus"/>
    <property type="evidence" value="ECO:0007669"/>
    <property type="project" value="TreeGrafter"/>
</dbReference>
<dbReference type="GO" id="GO:0005524">
    <property type="term" value="F:ATP binding"/>
    <property type="evidence" value="ECO:0007669"/>
    <property type="project" value="UniProtKB-UniRule"/>
</dbReference>
<dbReference type="InterPro" id="IPR011009">
    <property type="entry name" value="Kinase-like_dom_sf"/>
</dbReference>
<sequence length="626" mass="70352">MPFTGWHVALLVFALYINVKENSAYNDELPPAPENYPETEAHVACSVDNGCSGSSHGFMPIAFPGIFNGTDLELWRGMCLTDGFCYQSIANVRHSIRGYGCVDKYEIDMDHPLERGDPFCKNTTDSVKLCCAGRHFCANETILPQNLGPSGWLYIAVSAAAVIHREPLLRLFFVKVFGMPLATEDDHSDSTELNKIAGTATTGTKSASICSVPSSDFPPTFCNCHNNDVFSPQENQDPEKIRVMLDTTGSGFGSGSAGPTQLTEKTIALQIKLLRIVGAGRFGEVHIGIWKGEEVAVKIFKSSDEYSWAREVGIYQTNMLRHPNVLRFIGSDRHDEGLQTRLWLVTEYHNLGSLYDFLSKRPIDLRTAFIMLRSTINGLSFLHTGVAGMRVYPETVKPAIAHRDLKLKNIMGPPNEKGGTVRYLAPELLSNTVQNNIFDTYLMADIYAFSLVMYEILQRTCHNEVLPAEPEKMIAYYGVVGRDPTLDIMREVVHVKRLRPTFHKRWLKEPEFRAIYELCCACWEPNPTARLSALQIRTKIERVQFKKIHRDCGVSADKCDSKNGWCQHLQAEELDTMHNLHLKLLPPATTKAFDEDAKNIEPTDEEVEVVVRDVQKRQHLTPLLAN</sequence>
<organism evidence="17 18">
    <name type="scientific">Caenorhabditis auriculariae</name>
    <dbReference type="NCBI Taxonomy" id="2777116"/>
    <lineage>
        <taxon>Eukaryota</taxon>
        <taxon>Metazoa</taxon>
        <taxon>Ecdysozoa</taxon>
        <taxon>Nematoda</taxon>
        <taxon>Chromadorea</taxon>
        <taxon>Rhabditida</taxon>
        <taxon>Rhabditina</taxon>
        <taxon>Rhabditomorpha</taxon>
        <taxon>Rhabditoidea</taxon>
        <taxon>Rhabditidae</taxon>
        <taxon>Peloderinae</taxon>
        <taxon>Caenorhabditis</taxon>
    </lineage>
</organism>
<protein>
    <recommendedName>
        <fullName evidence="3">receptor protein serine/threonine kinase</fullName>
        <ecNumber evidence="3">2.7.11.30</ecNumber>
    </recommendedName>
</protein>
<evidence type="ECO:0000256" key="14">
    <source>
        <dbReference type="PROSITE-ProRule" id="PRU10141"/>
    </source>
</evidence>
<keyword evidence="8 14" id="KW-0547">Nucleotide-binding</keyword>
<evidence type="ECO:0000256" key="9">
    <source>
        <dbReference type="ARBA" id="ARBA00022777"/>
    </source>
</evidence>
<keyword evidence="4" id="KW-0723">Serine/threonine-protein kinase</keyword>
<dbReference type="Proteomes" id="UP000835052">
    <property type="component" value="Unassembled WGS sequence"/>
</dbReference>
<evidence type="ECO:0000256" key="4">
    <source>
        <dbReference type="ARBA" id="ARBA00022527"/>
    </source>
</evidence>
<keyword evidence="12" id="KW-0472">Membrane</keyword>
<dbReference type="PROSITE" id="PS00107">
    <property type="entry name" value="PROTEIN_KINASE_ATP"/>
    <property type="match status" value="1"/>
</dbReference>
<gene>
    <name evidence="17" type="ORF">CAUJ_LOCUS13431</name>
</gene>
<keyword evidence="13" id="KW-0675">Receptor</keyword>
<comment type="similarity">
    <text evidence="2">Belongs to the protein kinase superfamily. TKL Ser/Thr protein kinase family. TGFB receptor subfamily.</text>
</comment>
<evidence type="ECO:0000256" key="15">
    <source>
        <dbReference type="SAM" id="SignalP"/>
    </source>
</evidence>
<evidence type="ECO:0000259" key="16">
    <source>
        <dbReference type="PROSITE" id="PS50011"/>
    </source>
</evidence>
<proteinExistence type="inferred from homology"/>
<dbReference type="EMBL" id="CAJGYM010000096">
    <property type="protein sequence ID" value="CAD6197522.1"/>
    <property type="molecule type" value="Genomic_DNA"/>
</dbReference>
<evidence type="ECO:0000256" key="8">
    <source>
        <dbReference type="ARBA" id="ARBA00022741"/>
    </source>
</evidence>
<keyword evidence="10 14" id="KW-0067">ATP-binding</keyword>
<comment type="subcellular location">
    <subcellularLocation>
        <location evidence="1">Membrane</location>
        <topology evidence="1">Single-pass type I membrane protein</topology>
    </subcellularLocation>
</comment>
<reference evidence="17" key="1">
    <citation type="submission" date="2020-10" db="EMBL/GenBank/DDBJ databases">
        <authorList>
            <person name="Kikuchi T."/>
        </authorList>
    </citation>
    <scope>NUCLEOTIDE SEQUENCE</scope>
    <source>
        <strain evidence="17">NKZ352</strain>
    </source>
</reference>
<dbReference type="InterPro" id="IPR017441">
    <property type="entry name" value="Protein_kinase_ATP_BS"/>
</dbReference>
<feature type="signal peptide" evidence="15">
    <location>
        <begin position="1"/>
        <end position="24"/>
    </location>
</feature>
<dbReference type="SUPFAM" id="SSF56112">
    <property type="entry name" value="Protein kinase-like (PK-like)"/>
    <property type="match status" value="1"/>
</dbReference>
<dbReference type="GO" id="GO:0004675">
    <property type="term" value="F:transmembrane receptor protein serine/threonine kinase activity"/>
    <property type="evidence" value="ECO:0007669"/>
    <property type="project" value="UniProtKB-EC"/>
</dbReference>